<dbReference type="GO" id="GO:0009850">
    <property type="term" value="P:auxin metabolic process"/>
    <property type="evidence" value="ECO:0007669"/>
    <property type="project" value="TreeGrafter"/>
</dbReference>
<accession>A0A2N9IBR5</accession>
<sequence length="109" mass="12571">MCNVKLKWALGSAFGSDLNQLTRELFESAREPEFSDWMRRVRRRIHENPELAFEEYETSEVIRLELESLGIEHTWPFVKTGVVASIGSHSQLQPLFALRADMDALPIQP</sequence>
<dbReference type="SUPFAM" id="SSF53187">
    <property type="entry name" value="Zn-dependent exopeptidases"/>
    <property type="match status" value="1"/>
</dbReference>
<gene>
    <name evidence="1" type="ORF">FSB_LOCUS49617</name>
</gene>
<dbReference type="PANTHER" id="PTHR11014">
    <property type="entry name" value="PEPTIDASE M20 FAMILY MEMBER"/>
    <property type="match status" value="1"/>
</dbReference>
<evidence type="ECO:0008006" key="2">
    <source>
        <dbReference type="Google" id="ProtNLM"/>
    </source>
</evidence>
<reference evidence="1" key="1">
    <citation type="submission" date="2018-02" db="EMBL/GenBank/DDBJ databases">
        <authorList>
            <person name="Cohen D.B."/>
            <person name="Kent A.D."/>
        </authorList>
    </citation>
    <scope>NUCLEOTIDE SEQUENCE</scope>
</reference>
<organism evidence="1">
    <name type="scientific">Fagus sylvatica</name>
    <name type="common">Beechnut</name>
    <dbReference type="NCBI Taxonomy" id="28930"/>
    <lineage>
        <taxon>Eukaryota</taxon>
        <taxon>Viridiplantae</taxon>
        <taxon>Streptophyta</taxon>
        <taxon>Embryophyta</taxon>
        <taxon>Tracheophyta</taxon>
        <taxon>Spermatophyta</taxon>
        <taxon>Magnoliopsida</taxon>
        <taxon>eudicotyledons</taxon>
        <taxon>Gunneridae</taxon>
        <taxon>Pentapetalae</taxon>
        <taxon>rosids</taxon>
        <taxon>fabids</taxon>
        <taxon>Fagales</taxon>
        <taxon>Fagaceae</taxon>
        <taxon>Fagus</taxon>
    </lineage>
</organism>
<name>A0A2N9IBR5_FAGSY</name>
<protein>
    <recommendedName>
        <fullName evidence="2">Peptidase M20 dimerisation domain-containing protein</fullName>
    </recommendedName>
</protein>
<dbReference type="EMBL" id="OIVN01005279">
    <property type="protein sequence ID" value="SPD21735.1"/>
    <property type="molecule type" value="Genomic_DNA"/>
</dbReference>
<dbReference type="InterPro" id="IPR017439">
    <property type="entry name" value="Amidohydrolase"/>
</dbReference>
<dbReference type="Gene3D" id="3.40.630.10">
    <property type="entry name" value="Zn peptidases"/>
    <property type="match status" value="1"/>
</dbReference>
<evidence type="ECO:0000313" key="1">
    <source>
        <dbReference type="EMBL" id="SPD21735.1"/>
    </source>
</evidence>
<dbReference type="AlphaFoldDB" id="A0A2N9IBR5"/>
<dbReference type="GO" id="GO:0010179">
    <property type="term" value="F:IAA-Ala conjugate hydrolase activity"/>
    <property type="evidence" value="ECO:0007669"/>
    <property type="project" value="TreeGrafter"/>
</dbReference>
<proteinExistence type="predicted"/>
<dbReference type="PANTHER" id="PTHR11014:SF63">
    <property type="entry name" value="METALLOPEPTIDASE, PUTATIVE (AFU_ORTHOLOGUE AFUA_6G09600)-RELATED"/>
    <property type="match status" value="1"/>
</dbReference>
<dbReference type="GO" id="GO:0005783">
    <property type="term" value="C:endoplasmic reticulum"/>
    <property type="evidence" value="ECO:0007669"/>
    <property type="project" value="TreeGrafter"/>
</dbReference>